<dbReference type="InterPro" id="IPR051409">
    <property type="entry name" value="Atypical_kinase_ADCK"/>
</dbReference>
<feature type="domain" description="ABC1 atypical kinase-like" evidence="5">
    <location>
        <begin position="94"/>
        <end position="331"/>
    </location>
</feature>
<organism evidence="6 7">
    <name type="scientific">Mycobacteroides chelonae</name>
    <name type="common">Mycobacterium chelonae</name>
    <dbReference type="NCBI Taxonomy" id="1774"/>
    <lineage>
        <taxon>Bacteria</taxon>
        <taxon>Bacillati</taxon>
        <taxon>Actinomycetota</taxon>
        <taxon>Actinomycetes</taxon>
        <taxon>Mycobacteriales</taxon>
        <taxon>Mycobacteriaceae</taxon>
        <taxon>Mycobacteroides</taxon>
    </lineage>
</organism>
<dbReference type="EMBL" id="MLIS01000001">
    <property type="protein sequence ID" value="OHU80277.1"/>
    <property type="molecule type" value="Genomic_DNA"/>
</dbReference>
<dbReference type="Proteomes" id="UP000179441">
    <property type="component" value="Unassembled WGS sequence"/>
</dbReference>
<protein>
    <submittedName>
        <fullName evidence="6">ABC transporter</fullName>
    </submittedName>
</protein>
<evidence type="ECO:0000259" key="5">
    <source>
        <dbReference type="Pfam" id="PF03109"/>
    </source>
</evidence>
<dbReference type="SUPFAM" id="SSF56112">
    <property type="entry name" value="Protein kinase-like (PK-like)"/>
    <property type="match status" value="1"/>
</dbReference>
<evidence type="ECO:0000256" key="4">
    <source>
        <dbReference type="ARBA" id="ARBA00022840"/>
    </source>
</evidence>
<dbReference type="AlphaFoldDB" id="A0A1S1MBR4"/>
<keyword evidence="4" id="KW-0067">ATP-binding</keyword>
<evidence type="ECO:0000256" key="3">
    <source>
        <dbReference type="ARBA" id="ARBA00022741"/>
    </source>
</evidence>
<keyword evidence="3" id="KW-0547">Nucleotide-binding</keyword>
<dbReference type="GO" id="GO:0005524">
    <property type="term" value="F:ATP binding"/>
    <property type="evidence" value="ECO:0007669"/>
    <property type="project" value="UniProtKB-KW"/>
</dbReference>
<reference evidence="6 7" key="1">
    <citation type="submission" date="2016-10" db="EMBL/GenBank/DDBJ databases">
        <title>Evaluation of Human, Veterinary and Environmental Mycobacterium chelonae Isolates by Core Genome Phylogenomic Analysis, Targeted Gene Comparison, and Anti-microbial Susceptibility Patterns: A Tale of Mistaken Identities.</title>
        <authorList>
            <person name="Fogelson S.B."/>
            <person name="Camus A.C."/>
            <person name="Lorenz W."/>
            <person name="Vasireddy R."/>
            <person name="Vasireddy S."/>
            <person name="Smith T."/>
            <person name="Brown-Elliott B.A."/>
            <person name="Wallace R.J.Jr."/>
            <person name="Hasan N.A."/>
            <person name="Reischl U."/>
            <person name="Sanchez S."/>
        </authorList>
    </citation>
    <scope>NUCLEOTIDE SEQUENCE [LARGE SCALE GENOMIC DNA]</scope>
    <source>
        <strain evidence="6 7">15518</strain>
    </source>
</reference>
<comment type="similarity">
    <text evidence="1">Belongs to the protein kinase superfamily. ADCK protein kinase family.</text>
</comment>
<dbReference type="PANTHER" id="PTHR43851:SF3">
    <property type="entry name" value="COENZYME Q8"/>
    <property type="match status" value="1"/>
</dbReference>
<keyword evidence="7" id="KW-1185">Reference proteome</keyword>
<dbReference type="PANTHER" id="PTHR43851">
    <property type="match status" value="1"/>
</dbReference>
<dbReference type="InterPro" id="IPR004147">
    <property type="entry name" value="ABC1_dom"/>
</dbReference>
<evidence type="ECO:0000256" key="1">
    <source>
        <dbReference type="ARBA" id="ARBA00009670"/>
    </source>
</evidence>
<evidence type="ECO:0000313" key="7">
    <source>
        <dbReference type="Proteomes" id="UP000179441"/>
    </source>
</evidence>
<accession>A0A1S1MBR4</accession>
<dbReference type="GO" id="GO:0016740">
    <property type="term" value="F:transferase activity"/>
    <property type="evidence" value="ECO:0007669"/>
    <property type="project" value="UniProtKB-KW"/>
</dbReference>
<dbReference type="InterPro" id="IPR011009">
    <property type="entry name" value="Kinase-like_dom_sf"/>
</dbReference>
<dbReference type="Pfam" id="PF03109">
    <property type="entry name" value="ABC1"/>
    <property type="match status" value="1"/>
</dbReference>
<dbReference type="RefSeq" id="WP_070952222.1">
    <property type="nucleotide sequence ID" value="NZ_CP050145.1"/>
</dbReference>
<name>A0A1S1MBR4_MYCCH</name>
<keyword evidence="2" id="KW-0808">Transferase</keyword>
<proteinExistence type="inferred from homology"/>
<dbReference type="InterPro" id="IPR034646">
    <property type="entry name" value="ADCK3_dom"/>
</dbReference>
<comment type="caution">
    <text evidence="6">The sequence shown here is derived from an EMBL/GenBank/DDBJ whole genome shotgun (WGS) entry which is preliminary data.</text>
</comment>
<gene>
    <name evidence="6" type="ORF">BKG84_19650</name>
</gene>
<evidence type="ECO:0000313" key="6">
    <source>
        <dbReference type="EMBL" id="OHU80277.1"/>
    </source>
</evidence>
<evidence type="ECO:0000256" key="2">
    <source>
        <dbReference type="ARBA" id="ARBA00022679"/>
    </source>
</evidence>
<dbReference type="CDD" id="cd13970">
    <property type="entry name" value="ABC1_ADCK3"/>
    <property type="match status" value="1"/>
</dbReference>
<sequence length="476" mass="52157">MTEDLVPRGRIRRTMPLAGFTARAAGGRLVAGLREKAGDTGAVDRFHEKTAERYTELLGHSKGVLMKAGQIFSSIDTSAMGDGRISPYERAMAKLQTQSPPMDPALARSIVESELGLSVDKAYAEFTDEPISSASIGQVHRAVLHDGREVAVKIQYPGVAQAIQEDLANTELVTTFLRTFLSLLGRSVAIDLRATAEDISERIAEELDYRREAANIASFHELFRGHPFIRVPEAVPELSSDQVLTMTYVDGIGWAQAQQSSRELKDTWGEALWRFSLSPLQHASAFYTDLHPGNYRFGLDGSIGIVDFGSVKIIPERLRLAWIQMIVANLQKRIGDLHSIMTEAGFIPAGSTMTTDEVHRWMDQNNPDVVGPQPVTYTAQLVSRNMATLDTSSPNSLSARVALPPDLIYFVRVPLGVRSTLSKLGATVDARAVVEDMTGVAEPTTALGVRHVAWVRERDLPFGLEPRDPSKIGAQL</sequence>